<reference evidence="2" key="1">
    <citation type="submission" date="2020-02" db="EMBL/GenBank/DDBJ databases">
        <authorList>
            <person name="Meier V. D."/>
        </authorList>
    </citation>
    <scope>NUCLEOTIDE SEQUENCE</scope>
    <source>
        <strain evidence="2">AVDCRST_MAG36</strain>
    </source>
</reference>
<feature type="compositionally biased region" description="Polar residues" evidence="1">
    <location>
        <begin position="1"/>
        <end position="25"/>
    </location>
</feature>
<gene>
    <name evidence="2" type="ORF">AVDCRST_MAG36-1379</name>
</gene>
<dbReference type="InterPro" id="IPR022183">
    <property type="entry name" value="DUF3710"/>
</dbReference>
<feature type="region of interest" description="Disordered" evidence="1">
    <location>
        <begin position="213"/>
        <end position="237"/>
    </location>
</feature>
<dbReference type="AlphaFoldDB" id="A0A6J4LSJ6"/>
<feature type="compositionally biased region" description="Basic and acidic residues" evidence="1">
    <location>
        <begin position="45"/>
        <end position="66"/>
    </location>
</feature>
<evidence type="ECO:0000313" key="2">
    <source>
        <dbReference type="EMBL" id="CAA9340558.1"/>
    </source>
</evidence>
<feature type="region of interest" description="Disordered" evidence="1">
    <location>
        <begin position="1"/>
        <end position="66"/>
    </location>
</feature>
<name>A0A6J4LSJ6_9ACTN</name>
<protein>
    <recommendedName>
        <fullName evidence="3">DUF3710 domain-containing protein</fullName>
    </recommendedName>
</protein>
<proteinExistence type="predicted"/>
<feature type="compositionally biased region" description="Low complexity" evidence="1">
    <location>
        <begin position="29"/>
        <end position="42"/>
    </location>
</feature>
<sequence>MRWSRRSATQGSGDTGSATDPTTGPATHPAADAPVEAADAGAEGTGERRPDGPWDVSERPRDEDDARPWVDLGALSLPGHPDVQVQLQVDEASGEVAAVLLVAEDGAMELRAFAAPRNEDIWDDVRTQLAAEAKRRGGDTREVQGPYGTVLQMVVPVVTPEGEQAAQQSAVLGIAGPRWLLRASMYGRPAREWRPNGLLESLLRDVVVDRGSQPMTPGQALPLRLPAGAQRVEAPAP</sequence>
<evidence type="ECO:0008006" key="3">
    <source>
        <dbReference type="Google" id="ProtNLM"/>
    </source>
</evidence>
<accession>A0A6J4LSJ6</accession>
<dbReference type="Pfam" id="PF12502">
    <property type="entry name" value="DUF3710"/>
    <property type="match status" value="1"/>
</dbReference>
<organism evidence="2">
    <name type="scientific">uncultured Nocardioidaceae bacterium</name>
    <dbReference type="NCBI Taxonomy" id="253824"/>
    <lineage>
        <taxon>Bacteria</taxon>
        <taxon>Bacillati</taxon>
        <taxon>Actinomycetota</taxon>
        <taxon>Actinomycetes</taxon>
        <taxon>Propionibacteriales</taxon>
        <taxon>Nocardioidaceae</taxon>
        <taxon>environmental samples</taxon>
    </lineage>
</organism>
<dbReference type="EMBL" id="CADCUH010000088">
    <property type="protein sequence ID" value="CAA9340558.1"/>
    <property type="molecule type" value="Genomic_DNA"/>
</dbReference>
<evidence type="ECO:0000256" key="1">
    <source>
        <dbReference type="SAM" id="MobiDB-lite"/>
    </source>
</evidence>